<dbReference type="AlphaFoldDB" id="A0AAV5T6E0"/>
<organism evidence="1 2">
    <name type="scientific">Pristionchus entomophagus</name>
    <dbReference type="NCBI Taxonomy" id="358040"/>
    <lineage>
        <taxon>Eukaryota</taxon>
        <taxon>Metazoa</taxon>
        <taxon>Ecdysozoa</taxon>
        <taxon>Nematoda</taxon>
        <taxon>Chromadorea</taxon>
        <taxon>Rhabditida</taxon>
        <taxon>Rhabditina</taxon>
        <taxon>Diplogasteromorpha</taxon>
        <taxon>Diplogasteroidea</taxon>
        <taxon>Neodiplogasteridae</taxon>
        <taxon>Pristionchus</taxon>
    </lineage>
</organism>
<proteinExistence type="predicted"/>
<gene>
    <name evidence="1" type="ORF">PENTCL1PPCAC_13297</name>
</gene>
<name>A0AAV5T6E0_9BILA</name>
<evidence type="ECO:0000313" key="2">
    <source>
        <dbReference type="Proteomes" id="UP001432027"/>
    </source>
</evidence>
<comment type="caution">
    <text evidence="1">The sequence shown here is derived from an EMBL/GenBank/DDBJ whole genome shotgun (WGS) entry which is preliminary data.</text>
</comment>
<accession>A0AAV5T6E0</accession>
<dbReference type="Proteomes" id="UP001432027">
    <property type="component" value="Unassembled WGS sequence"/>
</dbReference>
<dbReference type="EMBL" id="BTSX01000003">
    <property type="protein sequence ID" value="GMS91122.1"/>
    <property type="molecule type" value="Genomic_DNA"/>
</dbReference>
<feature type="non-terminal residue" evidence="1">
    <location>
        <position position="1"/>
    </location>
</feature>
<evidence type="ECO:0000313" key="1">
    <source>
        <dbReference type="EMBL" id="GMS91122.1"/>
    </source>
</evidence>
<reference evidence="1" key="1">
    <citation type="submission" date="2023-10" db="EMBL/GenBank/DDBJ databases">
        <title>Genome assembly of Pristionchus species.</title>
        <authorList>
            <person name="Yoshida K."/>
            <person name="Sommer R.J."/>
        </authorList>
    </citation>
    <scope>NUCLEOTIDE SEQUENCE</scope>
    <source>
        <strain evidence="1">RS0144</strain>
    </source>
</reference>
<keyword evidence="2" id="KW-1185">Reference proteome</keyword>
<feature type="non-terminal residue" evidence="1">
    <location>
        <position position="128"/>
    </location>
</feature>
<protein>
    <submittedName>
        <fullName evidence="1">Uncharacterized protein</fullName>
    </submittedName>
</protein>
<sequence>DETRMDLLLHFRNCIFRGIQFERFRLWLEDVTPFLNFIKKLMVNFTLGTLELVVNSELQLEQYLQLMADLPKCEYSMIINFPISNDMLHTLPPLNCSIMPQPVTPQDPDDTFLKLIETHRSLILGPGI</sequence>